<dbReference type="Pfam" id="PF09439">
    <property type="entry name" value="SRPRB"/>
    <property type="match status" value="1"/>
</dbReference>
<evidence type="ECO:0000256" key="4">
    <source>
        <dbReference type="ARBA" id="ARBA00022692"/>
    </source>
</evidence>
<dbReference type="PANTHER" id="PTHR45909">
    <property type="entry name" value="ADP-RIBOSYLATION FACTOR-RELATED PROTEIN 1"/>
    <property type="match status" value="1"/>
</dbReference>
<dbReference type="EMBL" id="CAJVPV010010698">
    <property type="protein sequence ID" value="CAG8654034.1"/>
    <property type="molecule type" value="Genomic_DNA"/>
</dbReference>
<evidence type="ECO:0000256" key="8">
    <source>
        <dbReference type="ARBA" id="ARBA00023134"/>
    </source>
</evidence>
<name>A0A9N9DZK2_9GLOM</name>
<keyword evidence="13" id="KW-1185">Reference proteome</keyword>
<evidence type="ECO:0000256" key="6">
    <source>
        <dbReference type="ARBA" id="ARBA00022824"/>
    </source>
</evidence>
<keyword evidence="10" id="KW-0675">Receptor</keyword>
<protein>
    <recommendedName>
        <fullName evidence="3">Signal recognition particle receptor subunit beta</fullName>
    </recommendedName>
</protein>
<organism evidence="12 13">
    <name type="scientific">Acaulospora morrowiae</name>
    <dbReference type="NCBI Taxonomy" id="94023"/>
    <lineage>
        <taxon>Eukaryota</taxon>
        <taxon>Fungi</taxon>
        <taxon>Fungi incertae sedis</taxon>
        <taxon>Mucoromycota</taxon>
        <taxon>Glomeromycotina</taxon>
        <taxon>Glomeromycetes</taxon>
        <taxon>Diversisporales</taxon>
        <taxon>Acaulosporaceae</taxon>
        <taxon>Acaulospora</taxon>
    </lineage>
</organism>
<evidence type="ECO:0000256" key="10">
    <source>
        <dbReference type="ARBA" id="ARBA00023170"/>
    </source>
</evidence>
<dbReference type="GO" id="GO:0005794">
    <property type="term" value="C:Golgi apparatus"/>
    <property type="evidence" value="ECO:0007669"/>
    <property type="project" value="TreeGrafter"/>
</dbReference>
<dbReference type="InterPro" id="IPR019009">
    <property type="entry name" value="SRP_receptor_beta_su"/>
</dbReference>
<dbReference type="Gene3D" id="3.40.50.300">
    <property type="entry name" value="P-loop containing nucleotide triphosphate hydrolases"/>
    <property type="match status" value="1"/>
</dbReference>
<evidence type="ECO:0000256" key="5">
    <source>
        <dbReference type="ARBA" id="ARBA00022741"/>
    </source>
</evidence>
<evidence type="ECO:0000256" key="3">
    <source>
        <dbReference type="ARBA" id="ARBA00020256"/>
    </source>
</evidence>
<dbReference type="GO" id="GO:0043001">
    <property type="term" value="P:Golgi to plasma membrane protein transport"/>
    <property type="evidence" value="ECO:0007669"/>
    <property type="project" value="TreeGrafter"/>
</dbReference>
<proteinExistence type="inferred from homology"/>
<evidence type="ECO:0000256" key="9">
    <source>
        <dbReference type="ARBA" id="ARBA00023136"/>
    </source>
</evidence>
<gene>
    <name evidence="12" type="ORF">AMORRO_LOCUS10101</name>
</gene>
<dbReference type="OrthoDB" id="41266at2759"/>
<dbReference type="SMART" id="SM00177">
    <property type="entry name" value="ARF"/>
    <property type="match status" value="1"/>
</dbReference>
<dbReference type="GO" id="GO:0003924">
    <property type="term" value="F:GTPase activity"/>
    <property type="evidence" value="ECO:0007669"/>
    <property type="project" value="TreeGrafter"/>
</dbReference>
<keyword evidence="6" id="KW-0256">Endoplasmic reticulum</keyword>
<dbReference type="InterPro" id="IPR027417">
    <property type="entry name" value="P-loop_NTPase"/>
</dbReference>
<dbReference type="InterPro" id="IPR024156">
    <property type="entry name" value="Small_GTPase_ARF"/>
</dbReference>
<dbReference type="GO" id="GO:0005525">
    <property type="term" value="F:GTP binding"/>
    <property type="evidence" value="ECO:0007669"/>
    <property type="project" value="UniProtKB-KW"/>
</dbReference>
<keyword evidence="9 11" id="KW-0472">Membrane</keyword>
<sequence>MELSKFIWSLLLTLPLVAIAAIFLSLFKNRTKKNTFLILGLSDSGKTSLFLKLRYGKLAQTHTSMKENEGYITIGNDGEKLTKESVHIVDVPGHEKLRFKFSDFVPITRGIIFLIDSSNCVKNVRSIAEYIYDILSNKEVIRQRIHALIACNKSDMITALPPDRIKTMLENEINRLRLTRTAALDHQDSSEDVEFLGYESEDFRFEHLENEIQFEKCSIEKGEILEIRNWIAESLQSGK</sequence>
<dbReference type="AlphaFoldDB" id="A0A9N9DZK2"/>
<feature type="transmembrane region" description="Helical" evidence="11">
    <location>
        <begin position="6"/>
        <end position="27"/>
    </location>
</feature>
<keyword evidence="4 11" id="KW-0812">Transmembrane</keyword>
<comment type="caution">
    <text evidence="12">The sequence shown here is derived from an EMBL/GenBank/DDBJ whole genome shotgun (WGS) entry which is preliminary data.</text>
</comment>
<dbReference type="SUPFAM" id="SSF52540">
    <property type="entry name" value="P-loop containing nucleoside triphosphate hydrolases"/>
    <property type="match status" value="1"/>
</dbReference>
<keyword evidence="8" id="KW-0342">GTP-binding</keyword>
<comment type="subcellular location">
    <subcellularLocation>
        <location evidence="1">Endoplasmic reticulum membrane</location>
        <topology evidence="1">Single-pass membrane protein</topology>
    </subcellularLocation>
</comment>
<dbReference type="GO" id="GO:0006886">
    <property type="term" value="P:intracellular protein transport"/>
    <property type="evidence" value="ECO:0007669"/>
    <property type="project" value="TreeGrafter"/>
</dbReference>
<evidence type="ECO:0000256" key="7">
    <source>
        <dbReference type="ARBA" id="ARBA00022989"/>
    </source>
</evidence>
<dbReference type="GO" id="GO:0005789">
    <property type="term" value="C:endoplasmic reticulum membrane"/>
    <property type="evidence" value="ECO:0007669"/>
    <property type="project" value="UniProtKB-SubCell"/>
</dbReference>
<evidence type="ECO:0000256" key="11">
    <source>
        <dbReference type="SAM" id="Phobius"/>
    </source>
</evidence>
<comment type="similarity">
    <text evidence="2">Belongs to the SRP receptor beta subunit family.</text>
</comment>
<evidence type="ECO:0000313" key="13">
    <source>
        <dbReference type="Proteomes" id="UP000789342"/>
    </source>
</evidence>
<keyword evidence="5" id="KW-0547">Nucleotide-binding</keyword>
<dbReference type="CDD" id="cd04105">
    <property type="entry name" value="SR_beta"/>
    <property type="match status" value="1"/>
</dbReference>
<evidence type="ECO:0000256" key="2">
    <source>
        <dbReference type="ARBA" id="ARBA00005619"/>
    </source>
</evidence>
<evidence type="ECO:0000256" key="1">
    <source>
        <dbReference type="ARBA" id="ARBA00004389"/>
    </source>
</evidence>
<dbReference type="Proteomes" id="UP000789342">
    <property type="component" value="Unassembled WGS sequence"/>
</dbReference>
<evidence type="ECO:0000313" key="12">
    <source>
        <dbReference type="EMBL" id="CAG8654034.1"/>
    </source>
</evidence>
<accession>A0A9N9DZK2</accession>
<dbReference type="PANTHER" id="PTHR45909:SF1">
    <property type="entry name" value="ADP-RIBOSYLATION FACTOR-RELATED PROTEIN 1"/>
    <property type="match status" value="1"/>
</dbReference>
<keyword evidence="7 11" id="KW-1133">Transmembrane helix</keyword>
<dbReference type="GO" id="GO:0034067">
    <property type="term" value="P:protein localization to Golgi apparatus"/>
    <property type="evidence" value="ECO:0007669"/>
    <property type="project" value="TreeGrafter"/>
</dbReference>
<reference evidence="12" key="1">
    <citation type="submission" date="2021-06" db="EMBL/GenBank/DDBJ databases">
        <authorList>
            <person name="Kallberg Y."/>
            <person name="Tangrot J."/>
            <person name="Rosling A."/>
        </authorList>
    </citation>
    <scope>NUCLEOTIDE SEQUENCE</scope>
    <source>
        <strain evidence="12">CL551</strain>
    </source>
</reference>